<evidence type="ECO:0000256" key="12">
    <source>
        <dbReference type="ARBA" id="ARBA00033194"/>
    </source>
</evidence>
<comment type="catalytic activity">
    <reaction evidence="13">
        <text>L-threonyl-[protein] + ATP = O-phospho-L-threonyl-[protein] + ADP + H(+)</text>
        <dbReference type="Rhea" id="RHEA:46608"/>
        <dbReference type="Rhea" id="RHEA-COMP:11060"/>
        <dbReference type="Rhea" id="RHEA-COMP:11605"/>
        <dbReference type="ChEBI" id="CHEBI:15378"/>
        <dbReference type="ChEBI" id="CHEBI:30013"/>
        <dbReference type="ChEBI" id="CHEBI:30616"/>
        <dbReference type="ChEBI" id="CHEBI:61977"/>
        <dbReference type="ChEBI" id="CHEBI:456216"/>
        <dbReference type="EC" id="2.7.11.1"/>
    </reaction>
</comment>
<evidence type="ECO:0000256" key="6">
    <source>
        <dbReference type="ARBA" id="ARBA00022527"/>
    </source>
</evidence>
<keyword evidence="6" id="KW-0723">Serine/threonine-protein kinase</keyword>
<protein>
    <recommendedName>
        <fullName evidence="5">EKC/KEOPS complex subunit BUD32</fullName>
        <ecNumber evidence="3">2.7.11.1</ecNumber>
    </recommendedName>
    <alternativeName>
        <fullName evidence="11 12">Atypical Serine/threonine protein kinase BUD32</fullName>
    </alternativeName>
    <alternativeName>
        <fullName evidence="4">EKC/KEOPS complex subunit bud32</fullName>
    </alternativeName>
</protein>
<dbReference type="EC" id="2.7.11.1" evidence="3"/>
<dbReference type="AlphaFoldDB" id="A0A4Y8CZL8"/>
<keyword evidence="9" id="KW-0418">Kinase</keyword>
<name>A0A4Y8CZL8_9HELO</name>
<keyword evidence="8" id="KW-0547">Nucleotide-binding</keyword>
<dbReference type="PANTHER" id="PTHR24361">
    <property type="entry name" value="MITOGEN-ACTIVATED KINASE KINASE KINASE"/>
    <property type="match status" value="1"/>
</dbReference>
<dbReference type="PANTHER" id="PTHR24361:SF433">
    <property type="entry name" value="PROTEIN KINASE DOMAIN-CONTAINING PROTEIN"/>
    <property type="match status" value="1"/>
</dbReference>
<keyword evidence="10" id="KW-0067">ATP-binding</keyword>
<evidence type="ECO:0000256" key="7">
    <source>
        <dbReference type="ARBA" id="ARBA00022679"/>
    </source>
</evidence>
<dbReference type="SMART" id="SM00220">
    <property type="entry name" value="S_TKc"/>
    <property type="match status" value="1"/>
</dbReference>
<evidence type="ECO:0000256" key="1">
    <source>
        <dbReference type="ARBA" id="ARBA00003747"/>
    </source>
</evidence>
<evidence type="ECO:0000256" key="4">
    <source>
        <dbReference type="ARBA" id="ARBA00013948"/>
    </source>
</evidence>
<evidence type="ECO:0000256" key="5">
    <source>
        <dbReference type="ARBA" id="ARBA00019973"/>
    </source>
</evidence>
<dbReference type="GO" id="GO:0004674">
    <property type="term" value="F:protein serine/threonine kinase activity"/>
    <property type="evidence" value="ECO:0007669"/>
    <property type="project" value="UniProtKB-KW"/>
</dbReference>
<dbReference type="Proteomes" id="UP000297299">
    <property type="component" value="Unassembled WGS sequence"/>
</dbReference>
<dbReference type="GO" id="GO:0005737">
    <property type="term" value="C:cytoplasm"/>
    <property type="evidence" value="ECO:0007669"/>
    <property type="project" value="TreeGrafter"/>
</dbReference>
<reference evidence="16 17" key="1">
    <citation type="submission" date="2017-11" db="EMBL/GenBank/DDBJ databases">
        <title>Comparative genomics of Botrytis spp.</title>
        <authorList>
            <person name="Valero-Jimenez C.A."/>
            <person name="Tapia P."/>
            <person name="Veloso J."/>
            <person name="Silva-Moreno E."/>
            <person name="Staats M."/>
            <person name="Valdes J.H."/>
            <person name="Van Kan J.A.L."/>
        </authorList>
    </citation>
    <scope>NUCLEOTIDE SEQUENCE [LARGE SCALE GENOMIC DNA]</scope>
    <source>
        <strain evidence="16 17">MUCL2830</strain>
    </source>
</reference>
<organism evidence="16 17">
    <name type="scientific">Botryotinia calthae</name>
    <dbReference type="NCBI Taxonomy" id="38488"/>
    <lineage>
        <taxon>Eukaryota</taxon>
        <taxon>Fungi</taxon>
        <taxon>Dikarya</taxon>
        <taxon>Ascomycota</taxon>
        <taxon>Pezizomycotina</taxon>
        <taxon>Leotiomycetes</taxon>
        <taxon>Helotiales</taxon>
        <taxon>Sclerotiniaceae</taxon>
        <taxon>Botryotinia</taxon>
    </lineage>
</organism>
<dbReference type="STRING" id="38488.A0A4Y8CZL8"/>
<evidence type="ECO:0000256" key="9">
    <source>
        <dbReference type="ARBA" id="ARBA00022777"/>
    </source>
</evidence>
<evidence type="ECO:0000256" key="2">
    <source>
        <dbReference type="ARBA" id="ARBA00011534"/>
    </source>
</evidence>
<dbReference type="PROSITE" id="PS50011">
    <property type="entry name" value="PROTEIN_KINASE_DOM"/>
    <property type="match status" value="1"/>
</dbReference>
<comment type="catalytic activity">
    <reaction evidence="14">
        <text>L-seryl-[protein] + ATP = O-phospho-L-seryl-[protein] + ADP + H(+)</text>
        <dbReference type="Rhea" id="RHEA:17989"/>
        <dbReference type="Rhea" id="RHEA-COMP:9863"/>
        <dbReference type="Rhea" id="RHEA-COMP:11604"/>
        <dbReference type="ChEBI" id="CHEBI:15378"/>
        <dbReference type="ChEBI" id="CHEBI:29999"/>
        <dbReference type="ChEBI" id="CHEBI:30616"/>
        <dbReference type="ChEBI" id="CHEBI:83421"/>
        <dbReference type="ChEBI" id="CHEBI:456216"/>
        <dbReference type="EC" id="2.7.11.1"/>
    </reaction>
</comment>
<keyword evidence="17" id="KW-1185">Reference proteome</keyword>
<feature type="domain" description="Protein kinase" evidence="15">
    <location>
        <begin position="1"/>
        <end position="303"/>
    </location>
</feature>
<dbReference type="InterPro" id="IPR000719">
    <property type="entry name" value="Prot_kinase_dom"/>
</dbReference>
<comment type="subunit">
    <text evidence="2">Component of the EKC/KEOPS complex composed of at least BUD32, CGI121, GON7, KAE1 and PCC1; the whole complex dimerizes.</text>
</comment>
<dbReference type="PROSITE" id="PS00109">
    <property type="entry name" value="PROTEIN_KINASE_TYR"/>
    <property type="match status" value="1"/>
</dbReference>
<dbReference type="Gene3D" id="1.10.510.10">
    <property type="entry name" value="Transferase(Phosphotransferase) domain 1"/>
    <property type="match status" value="1"/>
</dbReference>
<gene>
    <name evidence="16" type="ORF">BOTCAL_0195g00150</name>
</gene>
<dbReference type="GO" id="GO:0005524">
    <property type="term" value="F:ATP binding"/>
    <property type="evidence" value="ECO:0007669"/>
    <property type="project" value="UniProtKB-KW"/>
</dbReference>
<dbReference type="InterPro" id="IPR053235">
    <property type="entry name" value="Ser_Thr_kinase"/>
</dbReference>
<sequence length="306" mass="34972">MSSLLNIGQKLKGKTNTYTVSKQLYEFVFLAQDSNEQNIIVKSIRGHWRLQNEADFLKRFQSRTPSLRPLIDEIIDPIDPPTIVLKHLDDDLMTETYKKRLTKPELKFVARRVLEALQVLHEDGYVHTDVTPHNILVNHGNGNERFSEAQLADLGGTAKEGHTVGTSSWRSPEVLLGMSWGTSSDIWSFGCSILMLIYGDHYPFNPRNGGAEFDDDEYDFRVLMKHHQYLGPFPISFGEIADEGTQDAIVLAMNSVPPEKLKPLPMITQKEIPKVDNVFLQKILKLDPRDRPTAKQILEDEWWETD</sequence>
<evidence type="ECO:0000256" key="8">
    <source>
        <dbReference type="ARBA" id="ARBA00022741"/>
    </source>
</evidence>
<dbReference type="SUPFAM" id="SSF56112">
    <property type="entry name" value="Protein kinase-like (PK-like)"/>
    <property type="match status" value="1"/>
</dbReference>
<evidence type="ECO:0000256" key="11">
    <source>
        <dbReference type="ARBA" id="ARBA00030980"/>
    </source>
</evidence>
<comment type="function">
    <text evidence="1">Component of the EKC/KEOPS complex that is required for the formation of a threonylcarbamoyl group on adenosine at position 37 (t(6)A37) in tRNAs that read codons beginning with adenine. The complex is probably involved in the transfer of the threonylcarbamoyl moiety of threonylcarbamoyl-AMP (TC-AMP) to the N6 group of A37. BUD32 has ATPase activity in the context of the EKC/KEOPS complex and likely plays a supporting role to the catalytic subunit KAE1. The EKC/KEOPS complex also promotes both telomere uncapping and telomere elongation. The complex is required for efficient recruitment of transcriptional coactivators.</text>
</comment>
<dbReference type="InterPro" id="IPR011009">
    <property type="entry name" value="Kinase-like_dom_sf"/>
</dbReference>
<dbReference type="OrthoDB" id="5979581at2759"/>
<dbReference type="EMBL" id="PHWZ01000195">
    <property type="protein sequence ID" value="TEY59346.1"/>
    <property type="molecule type" value="Genomic_DNA"/>
</dbReference>
<keyword evidence="7" id="KW-0808">Transferase</keyword>
<evidence type="ECO:0000256" key="13">
    <source>
        <dbReference type="ARBA" id="ARBA00047899"/>
    </source>
</evidence>
<accession>A0A4Y8CZL8</accession>
<evidence type="ECO:0000256" key="10">
    <source>
        <dbReference type="ARBA" id="ARBA00022840"/>
    </source>
</evidence>
<dbReference type="InterPro" id="IPR008266">
    <property type="entry name" value="Tyr_kinase_AS"/>
</dbReference>
<evidence type="ECO:0000259" key="15">
    <source>
        <dbReference type="PROSITE" id="PS50011"/>
    </source>
</evidence>
<dbReference type="Pfam" id="PF00069">
    <property type="entry name" value="Pkinase"/>
    <property type="match status" value="1"/>
</dbReference>
<evidence type="ECO:0000256" key="3">
    <source>
        <dbReference type="ARBA" id="ARBA00012513"/>
    </source>
</evidence>
<evidence type="ECO:0000313" key="17">
    <source>
        <dbReference type="Proteomes" id="UP000297299"/>
    </source>
</evidence>
<proteinExistence type="predicted"/>
<evidence type="ECO:0000256" key="14">
    <source>
        <dbReference type="ARBA" id="ARBA00048679"/>
    </source>
</evidence>
<evidence type="ECO:0000313" key="16">
    <source>
        <dbReference type="EMBL" id="TEY59346.1"/>
    </source>
</evidence>
<comment type="caution">
    <text evidence="16">The sequence shown here is derived from an EMBL/GenBank/DDBJ whole genome shotgun (WGS) entry which is preliminary data.</text>
</comment>